<keyword evidence="2" id="KW-0238">DNA-binding</keyword>
<dbReference type="AlphaFoldDB" id="A0A921H6X9"/>
<comment type="caution">
    <text evidence="5">The sequence shown here is derived from an EMBL/GenBank/DDBJ whole genome shotgun (WGS) entry which is preliminary data.</text>
</comment>
<dbReference type="PANTHER" id="PTHR30349">
    <property type="entry name" value="PHAGE INTEGRASE-RELATED"/>
    <property type="match status" value="1"/>
</dbReference>
<dbReference type="InterPro" id="IPR011010">
    <property type="entry name" value="DNA_brk_join_enz"/>
</dbReference>
<reference evidence="5" key="1">
    <citation type="journal article" date="2021" name="PeerJ">
        <title>Extensive microbial diversity within the chicken gut microbiome revealed by metagenomics and culture.</title>
        <authorList>
            <person name="Gilroy R."/>
            <person name="Ravi A."/>
            <person name="Getino M."/>
            <person name="Pursley I."/>
            <person name="Horton D.L."/>
            <person name="Alikhan N.F."/>
            <person name="Baker D."/>
            <person name="Gharbi K."/>
            <person name="Hall N."/>
            <person name="Watson M."/>
            <person name="Adriaenssens E.M."/>
            <person name="Foster-Nyarko E."/>
            <person name="Jarju S."/>
            <person name="Secka A."/>
            <person name="Antonio M."/>
            <person name="Oren A."/>
            <person name="Chaudhuri R.R."/>
            <person name="La Ragione R."/>
            <person name="Hildebrand F."/>
            <person name="Pallen M.J."/>
        </authorList>
    </citation>
    <scope>NUCLEOTIDE SEQUENCE</scope>
    <source>
        <strain evidence="5">6966</strain>
    </source>
</reference>
<dbReference type="Gene3D" id="1.10.443.10">
    <property type="entry name" value="Intergrase catalytic core"/>
    <property type="match status" value="1"/>
</dbReference>
<dbReference type="GO" id="GO:0003677">
    <property type="term" value="F:DNA binding"/>
    <property type="evidence" value="ECO:0007669"/>
    <property type="project" value="UniProtKB-KW"/>
</dbReference>
<keyword evidence="3" id="KW-0233">DNA recombination</keyword>
<dbReference type="Pfam" id="PF00589">
    <property type="entry name" value="Phage_integrase"/>
    <property type="match status" value="1"/>
</dbReference>
<feature type="domain" description="Tyr recombinase" evidence="4">
    <location>
        <begin position="219"/>
        <end position="395"/>
    </location>
</feature>
<dbReference type="GO" id="GO:0006310">
    <property type="term" value="P:DNA recombination"/>
    <property type="evidence" value="ECO:0007669"/>
    <property type="project" value="UniProtKB-KW"/>
</dbReference>
<sequence length="406" mass="47814">MIKRINISFFRWKSRGNSRGQAPIYCRLKSDVVVKQFTTGMSIFEKDWDNIRQRAKTRYFGAERINNHLNMIVKKLTDIEDKLILEEVDDIVEMVYNLYTGKDTSTHSFIQLFQKRYEVASKMEGIKFAKYTLWKFKHIMEQTQEYIKWRYGQEDIPLLKIDTSFVLGFEEYLLLEKKLAPITVNKVLQRVKQIIQYGIKCNYIKVDPFVEYKPLKTEKELVFLTEEELNMLENYQFAQEKLGKVRDLYLFSVYTGLAYHEAFTLQRKHIIKGFDKELWINMKRGKTGKAFEVPLLPKAIEIIKKYGELGNDDSYILPRMSNQKMNSYLKEIADIIGIKKRLTHHTARKTFATTILLYNDIPIEIVSSLLGHSSIAITQKHYAKVVNKKVSMCMEELKNKLMQKGS</sequence>
<evidence type="ECO:0000256" key="3">
    <source>
        <dbReference type="ARBA" id="ARBA00023172"/>
    </source>
</evidence>
<dbReference type="InterPro" id="IPR025269">
    <property type="entry name" value="SAM-like_dom"/>
</dbReference>
<accession>A0A921H6X9</accession>
<dbReference type="Proteomes" id="UP000742098">
    <property type="component" value="Unassembled WGS sequence"/>
</dbReference>
<evidence type="ECO:0000259" key="4">
    <source>
        <dbReference type="PROSITE" id="PS51898"/>
    </source>
</evidence>
<evidence type="ECO:0000313" key="5">
    <source>
        <dbReference type="EMBL" id="HJF72116.1"/>
    </source>
</evidence>
<dbReference type="CDD" id="cd01185">
    <property type="entry name" value="INTN1_C_like"/>
    <property type="match status" value="1"/>
</dbReference>
<evidence type="ECO:0000256" key="1">
    <source>
        <dbReference type="ARBA" id="ARBA00008857"/>
    </source>
</evidence>
<dbReference type="Pfam" id="PF13102">
    <property type="entry name" value="Phage_int_SAM_5"/>
    <property type="match status" value="1"/>
</dbReference>
<name>A0A921H6X9_9BACT</name>
<reference evidence="5" key="2">
    <citation type="submission" date="2021-09" db="EMBL/GenBank/DDBJ databases">
        <authorList>
            <person name="Gilroy R."/>
        </authorList>
    </citation>
    <scope>NUCLEOTIDE SEQUENCE</scope>
    <source>
        <strain evidence="5">6966</strain>
    </source>
</reference>
<dbReference type="InterPro" id="IPR002104">
    <property type="entry name" value="Integrase_catalytic"/>
</dbReference>
<comment type="similarity">
    <text evidence="1">Belongs to the 'phage' integrase family.</text>
</comment>
<dbReference type="PROSITE" id="PS51898">
    <property type="entry name" value="TYR_RECOMBINASE"/>
    <property type="match status" value="1"/>
</dbReference>
<dbReference type="PANTHER" id="PTHR30349:SF64">
    <property type="entry name" value="PROPHAGE INTEGRASE INTD-RELATED"/>
    <property type="match status" value="1"/>
</dbReference>
<dbReference type="SUPFAM" id="SSF56349">
    <property type="entry name" value="DNA breaking-rejoining enzymes"/>
    <property type="match status" value="1"/>
</dbReference>
<evidence type="ECO:0000256" key="2">
    <source>
        <dbReference type="ARBA" id="ARBA00023125"/>
    </source>
</evidence>
<dbReference type="InterPro" id="IPR050090">
    <property type="entry name" value="Tyrosine_recombinase_XerCD"/>
</dbReference>
<proteinExistence type="inferred from homology"/>
<dbReference type="InterPro" id="IPR035386">
    <property type="entry name" value="Arm-DNA-bind_5"/>
</dbReference>
<gene>
    <name evidence="5" type="ORF">K8V05_15305</name>
</gene>
<dbReference type="Pfam" id="PF17293">
    <property type="entry name" value="Arm-DNA-bind_5"/>
    <property type="match status" value="1"/>
</dbReference>
<dbReference type="Gene3D" id="1.10.150.130">
    <property type="match status" value="1"/>
</dbReference>
<dbReference type="InterPro" id="IPR010998">
    <property type="entry name" value="Integrase_recombinase_N"/>
</dbReference>
<organism evidence="5 6">
    <name type="scientific">Butyricimonas virosa</name>
    <dbReference type="NCBI Taxonomy" id="544645"/>
    <lineage>
        <taxon>Bacteria</taxon>
        <taxon>Pseudomonadati</taxon>
        <taxon>Bacteroidota</taxon>
        <taxon>Bacteroidia</taxon>
        <taxon>Bacteroidales</taxon>
        <taxon>Odoribacteraceae</taxon>
        <taxon>Butyricimonas</taxon>
    </lineage>
</organism>
<dbReference type="InterPro" id="IPR013762">
    <property type="entry name" value="Integrase-like_cat_sf"/>
</dbReference>
<dbReference type="GO" id="GO:0015074">
    <property type="term" value="P:DNA integration"/>
    <property type="evidence" value="ECO:0007669"/>
    <property type="project" value="InterPro"/>
</dbReference>
<protein>
    <submittedName>
        <fullName evidence="5">Site-specific integrase</fullName>
    </submittedName>
</protein>
<dbReference type="EMBL" id="DYVS01000286">
    <property type="protein sequence ID" value="HJF72116.1"/>
    <property type="molecule type" value="Genomic_DNA"/>
</dbReference>
<evidence type="ECO:0000313" key="6">
    <source>
        <dbReference type="Proteomes" id="UP000742098"/>
    </source>
</evidence>